<evidence type="ECO:0000313" key="11">
    <source>
        <dbReference type="Proteomes" id="UP000230595"/>
    </source>
</evidence>
<keyword evidence="5 8" id="KW-1133">Transmembrane helix</keyword>
<evidence type="ECO:0000313" key="10">
    <source>
        <dbReference type="EMBL" id="PIV31983.1"/>
    </source>
</evidence>
<keyword evidence="6" id="KW-0811">Translocation</keyword>
<proteinExistence type="predicted"/>
<feature type="transmembrane region" description="Helical" evidence="8">
    <location>
        <begin position="6"/>
        <end position="23"/>
    </location>
</feature>
<dbReference type="InterPro" id="IPR022813">
    <property type="entry name" value="SecD/SecF_arch_bac"/>
</dbReference>
<dbReference type="GO" id="GO:0005886">
    <property type="term" value="C:plasma membrane"/>
    <property type="evidence" value="ECO:0007669"/>
    <property type="project" value="TreeGrafter"/>
</dbReference>
<keyword evidence="7 8" id="KW-0472">Membrane</keyword>
<accession>A0A2M7CQT0</accession>
<dbReference type="AlphaFoldDB" id="A0A2M7CQT0"/>
<name>A0A2M7CQT0_9BACT</name>
<evidence type="ECO:0000256" key="6">
    <source>
        <dbReference type="ARBA" id="ARBA00023010"/>
    </source>
</evidence>
<comment type="caution">
    <text evidence="10">The sequence shown here is derived from an EMBL/GenBank/DDBJ whole genome shotgun (WGS) entry which is preliminary data.</text>
</comment>
<keyword evidence="3 8" id="KW-0812">Transmembrane</keyword>
<evidence type="ECO:0000256" key="3">
    <source>
        <dbReference type="ARBA" id="ARBA00022692"/>
    </source>
</evidence>
<sequence>MKRPIFLFFIIILLAIVAVFFVYPPHKIIWGTSPKFFQSFDWLEKKLPWKLGLDLVGGTHLIYEINMEQVDGIDRDSVISGLRDVIEKRVNLFGVAEPSIVTAKEGDNYRLIVELAGIKDVKEAVNQIGSTP</sequence>
<protein>
    <submittedName>
        <fullName evidence="10">Protein translocase subunit SecD</fullName>
    </submittedName>
</protein>
<evidence type="ECO:0000256" key="1">
    <source>
        <dbReference type="ARBA" id="ARBA00022448"/>
    </source>
</evidence>
<organism evidence="10 11">
    <name type="scientific">Candidatus Wolfebacteria bacterium CG02_land_8_20_14_3_00_37_12</name>
    <dbReference type="NCBI Taxonomy" id="1975066"/>
    <lineage>
        <taxon>Bacteria</taxon>
        <taxon>Candidatus Wolfeibacteriota</taxon>
    </lineage>
</organism>
<gene>
    <name evidence="10" type="ORF">COS33_00270</name>
</gene>
<evidence type="ECO:0000259" key="9">
    <source>
        <dbReference type="Pfam" id="PF21760"/>
    </source>
</evidence>
<evidence type="ECO:0000256" key="2">
    <source>
        <dbReference type="ARBA" id="ARBA00022475"/>
    </source>
</evidence>
<dbReference type="GO" id="GO:0015031">
    <property type="term" value="P:protein transport"/>
    <property type="evidence" value="ECO:0007669"/>
    <property type="project" value="UniProtKB-KW"/>
</dbReference>
<dbReference type="Proteomes" id="UP000230595">
    <property type="component" value="Unassembled WGS sequence"/>
</dbReference>
<evidence type="ECO:0000256" key="5">
    <source>
        <dbReference type="ARBA" id="ARBA00022989"/>
    </source>
</evidence>
<evidence type="ECO:0000256" key="8">
    <source>
        <dbReference type="SAM" id="Phobius"/>
    </source>
</evidence>
<evidence type="ECO:0000256" key="4">
    <source>
        <dbReference type="ARBA" id="ARBA00022927"/>
    </source>
</evidence>
<keyword evidence="4" id="KW-0653">Protein transport</keyword>
<dbReference type="PANTHER" id="PTHR30081">
    <property type="entry name" value="PROTEIN-EXPORT MEMBRANE PROTEIN SEC"/>
    <property type="match status" value="1"/>
</dbReference>
<feature type="non-terminal residue" evidence="10">
    <location>
        <position position="132"/>
    </location>
</feature>
<dbReference type="InterPro" id="IPR048631">
    <property type="entry name" value="SecD_1st"/>
</dbReference>
<evidence type="ECO:0000256" key="7">
    <source>
        <dbReference type="ARBA" id="ARBA00023136"/>
    </source>
</evidence>
<dbReference type="Pfam" id="PF21760">
    <property type="entry name" value="SecD_1st"/>
    <property type="match status" value="1"/>
</dbReference>
<feature type="domain" description="Protein translocase subunit SecDF P1" evidence="9">
    <location>
        <begin position="83"/>
        <end position="131"/>
    </location>
</feature>
<keyword evidence="2" id="KW-1003">Cell membrane</keyword>
<keyword evidence="1" id="KW-0813">Transport</keyword>
<dbReference type="EMBL" id="PEUH01000005">
    <property type="protein sequence ID" value="PIV31983.1"/>
    <property type="molecule type" value="Genomic_DNA"/>
</dbReference>
<dbReference type="Gene3D" id="3.30.70.3220">
    <property type="match status" value="1"/>
</dbReference>
<dbReference type="PANTHER" id="PTHR30081:SF8">
    <property type="entry name" value="PROTEIN TRANSLOCASE SUBUNIT SECF"/>
    <property type="match status" value="1"/>
</dbReference>
<reference evidence="11" key="1">
    <citation type="submission" date="2017-09" db="EMBL/GenBank/DDBJ databases">
        <title>Depth-based differentiation of microbial function through sediment-hosted aquifers and enrichment of novel symbionts in the deep terrestrial subsurface.</title>
        <authorList>
            <person name="Probst A.J."/>
            <person name="Ladd B."/>
            <person name="Jarett J.K."/>
            <person name="Geller-Mcgrath D.E."/>
            <person name="Sieber C.M.K."/>
            <person name="Emerson J.B."/>
            <person name="Anantharaman K."/>
            <person name="Thomas B.C."/>
            <person name="Malmstrom R."/>
            <person name="Stieglmeier M."/>
            <person name="Klingl A."/>
            <person name="Woyke T."/>
            <person name="Ryan C.M."/>
            <person name="Banfield J.F."/>
        </authorList>
    </citation>
    <scope>NUCLEOTIDE SEQUENCE [LARGE SCALE GENOMIC DNA]</scope>
</reference>